<dbReference type="AlphaFoldDB" id="A0A0C2MYG1"/>
<comment type="caution">
    <text evidence="3">The sequence shown here is derived from an EMBL/GenBank/DDBJ whole genome shotgun (WGS) entry which is preliminary data.</text>
</comment>
<name>A0A0C2MYG1_THEKT</name>
<dbReference type="InterPro" id="IPR052125">
    <property type="entry name" value="KLHDC10"/>
</dbReference>
<dbReference type="PANTHER" id="PTHR46428">
    <property type="entry name" value="KELCH DOMAIN-CONTAINING PROTEIN 10"/>
    <property type="match status" value="1"/>
</dbReference>
<dbReference type="Proteomes" id="UP000031668">
    <property type="component" value="Unassembled WGS sequence"/>
</dbReference>
<protein>
    <recommendedName>
        <fullName evidence="5">Kelch domain-containing protein 10</fullName>
    </recommendedName>
</protein>
<dbReference type="PANTHER" id="PTHR46428:SF1">
    <property type="entry name" value="KELCH DOMAIN-CONTAINING PROTEIN 10"/>
    <property type="match status" value="1"/>
</dbReference>
<accession>A0A0C2MYG1</accession>
<dbReference type="Pfam" id="PF24681">
    <property type="entry name" value="Kelch_KLHDC2_KLHL20_DRC7"/>
    <property type="match status" value="1"/>
</dbReference>
<gene>
    <name evidence="3" type="ORF">RF11_01913</name>
</gene>
<keyword evidence="4" id="KW-1185">Reference proteome</keyword>
<organism evidence="3 4">
    <name type="scientific">Thelohanellus kitauei</name>
    <name type="common">Myxosporean</name>
    <dbReference type="NCBI Taxonomy" id="669202"/>
    <lineage>
        <taxon>Eukaryota</taxon>
        <taxon>Metazoa</taxon>
        <taxon>Cnidaria</taxon>
        <taxon>Myxozoa</taxon>
        <taxon>Myxosporea</taxon>
        <taxon>Bivalvulida</taxon>
        <taxon>Platysporina</taxon>
        <taxon>Myxobolidae</taxon>
        <taxon>Thelohanellus</taxon>
    </lineage>
</organism>
<evidence type="ECO:0008006" key="5">
    <source>
        <dbReference type="Google" id="ProtNLM"/>
    </source>
</evidence>
<evidence type="ECO:0000256" key="1">
    <source>
        <dbReference type="ARBA" id="ARBA00022441"/>
    </source>
</evidence>
<dbReference type="GO" id="GO:0032874">
    <property type="term" value="P:positive regulation of stress-activated MAPK cascade"/>
    <property type="evidence" value="ECO:0007669"/>
    <property type="project" value="TreeGrafter"/>
</dbReference>
<dbReference type="InterPro" id="IPR015915">
    <property type="entry name" value="Kelch-typ_b-propeller"/>
</dbReference>
<evidence type="ECO:0000313" key="3">
    <source>
        <dbReference type="EMBL" id="KII66647.1"/>
    </source>
</evidence>
<dbReference type="OrthoDB" id="7676067at2759"/>
<reference evidence="3 4" key="1">
    <citation type="journal article" date="2014" name="Genome Biol. Evol.">
        <title>The genome of the myxosporean Thelohanellus kitauei shows adaptations to nutrient acquisition within its fish host.</title>
        <authorList>
            <person name="Yang Y."/>
            <person name="Xiong J."/>
            <person name="Zhou Z."/>
            <person name="Huo F."/>
            <person name="Miao W."/>
            <person name="Ran C."/>
            <person name="Liu Y."/>
            <person name="Zhang J."/>
            <person name="Feng J."/>
            <person name="Wang M."/>
            <person name="Wang M."/>
            <person name="Wang L."/>
            <person name="Yao B."/>
        </authorList>
    </citation>
    <scope>NUCLEOTIDE SEQUENCE [LARGE SCALE GENOMIC DNA]</scope>
    <source>
        <strain evidence="3">Wuqing</strain>
    </source>
</reference>
<dbReference type="InterPro" id="IPR011043">
    <property type="entry name" value="Gal_Oxase/kelch_b-propeller"/>
</dbReference>
<evidence type="ECO:0000313" key="4">
    <source>
        <dbReference type="Proteomes" id="UP000031668"/>
    </source>
</evidence>
<dbReference type="Gene3D" id="2.120.10.80">
    <property type="entry name" value="Kelch-type beta propeller"/>
    <property type="match status" value="1"/>
</dbReference>
<dbReference type="EMBL" id="JWZT01003493">
    <property type="protein sequence ID" value="KII66647.1"/>
    <property type="molecule type" value="Genomic_DNA"/>
</dbReference>
<dbReference type="SUPFAM" id="SSF50965">
    <property type="entry name" value="Galactose oxidase, central domain"/>
    <property type="match status" value="1"/>
</dbReference>
<evidence type="ECO:0000256" key="2">
    <source>
        <dbReference type="ARBA" id="ARBA00022737"/>
    </source>
</evidence>
<keyword evidence="1" id="KW-0880">Kelch repeat</keyword>
<keyword evidence="2" id="KW-0677">Repeat</keyword>
<sequence>MALNNLETIIGSRVSFNLSSTREFLIVSGGKKQNNRTYYDEILVHNTISGVSKRYKSPFKMKYFPISMICSAGNKVYMCCMKTHTHGCPNIISLISFDVTNARWENLYSHTENYCVNETLSLDLDLFFYHNESLYAFGLYCGQYNSEEEDNSDEPDTSGMYKFCLKTSKWSIVKQIGESRIFDGMTYGTVFKNQLIVFNTLLGPTKKFREVKIFDFSTNAWSTRATTSKNKQYPPYQRTETYAFSSTCVYMTGGCKSSDPLSNTGIWRMDLESMEWTRMDYFVKTVAFRVITCVVDDTYLYSFSMICNDSPKPTTLELFTLQPPSLYRLCLESVYRSPNMTRYIGSLPMAILDDLKISDDDTPAYA</sequence>
<proteinExistence type="predicted"/>